<reference evidence="2 3" key="1">
    <citation type="journal article" date="2018" name="Front. Plant Sci.">
        <title>Red Clover (Trifolium pratense) and Zigzag Clover (T. medium) - A Picture of Genomic Similarities and Differences.</title>
        <authorList>
            <person name="Dluhosova J."/>
            <person name="Istvanek J."/>
            <person name="Nedelnik J."/>
            <person name="Repkova J."/>
        </authorList>
    </citation>
    <scope>NUCLEOTIDE SEQUENCE [LARGE SCALE GENOMIC DNA]</scope>
    <source>
        <strain evidence="3">cv. 10/8</strain>
        <tissue evidence="2">Leaf</tissue>
    </source>
</reference>
<keyword evidence="1" id="KW-1133">Transmembrane helix</keyword>
<name>A0A392PJU5_9FABA</name>
<proteinExistence type="predicted"/>
<dbReference type="EMBL" id="LXQA010081437">
    <property type="protein sequence ID" value="MCI11769.1"/>
    <property type="molecule type" value="Genomic_DNA"/>
</dbReference>
<keyword evidence="1" id="KW-0472">Membrane</keyword>
<comment type="caution">
    <text evidence="2">The sequence shown here is derived from an EMBL/GenBank/DDBJ whole genome shotgun (WGS) entry which is preliminary data.</text>
</comment>
<feature type="non-terminal residue" evidence="2">
    <location>
        <position position="115"/>
    </location>
</feature>
<protein>
    <submittedName>
        <fullName evidence="2">Uncharacterized protein</fullName>
    </submittedName>
</protein>
<dbReference type="AlphaFoldDB" id="A0A392PJU5"/>
<evidence type="ECO:0000313" key="2">
    <source>
        <dbReference type="EMBL" id="MCI11769.1"/>
    </source>
</evidence>
<evidence type="ECO:0000256" key="1">
    <source>
        <dbReference type="SAM" id="Phobius"/>
    </source>
</evidence>
<sequence>MTIQHCTTAQCQDCTTQVGSVLYCNEVVSQRLLEEIYYQDCTTQAGVIVHFCCLVLLWGGVVTVGGVVEVFGFAAVGVWIFFESLLVSKSVEISRISYIWLISTASVLTVRLICL</sequence>
<keyword evidence="3" id="KW-1185">Reference proteome</keyword>
<evidence type="ECO:0000313" key="3">
    <source>
        <dbReference type="Proteomes" id="UP000265520"/>
    </source>
</evidence>
<organism evidence="2 3">
    <name type="scientific">Trifolium medium</name>
    <dbReference type="NCBI Taxonomy" id="97028"/>
    <lineage>
        <taxon>Eukaryota</taxon>
        <taxon>Viridiplantae</taxon>
        <taxon>Streptophyta</taxon>
        <taxon>Embryophyta</taxon>
        <taxon>Tracheophyta</taxon>
        <taxon>Spermatophyta</taxon>
        <taxon>Magnoliopsida</taxon>
        <taxon>eudicotyledons</taxon>
        <taxon>Gunneridae</taxon>
        <taxon>Pentapetalae</taxon>
        <taxon>rosids</taxon>
        <taxon>fabids</taxon>
        <taxon>Fabales</taxon>
        <taxon>Fabaceae</taxon>
        <taxon>Papilionoideae</taxon>
        <taxon>50 kb inversion clade</taxon>
        <taxon>NPAAA clade</taxon>
        <taxon>Hologalegina</taxon>
        <taxon>IRL clade</taxon>
        <taxon>Trifolieae</taxon>
        <taxon>Trifolium</taxon>
    </lineage>
</organism>
<dbReference type="Proteomes" id="UP000265520">
    <property type="component" value="Unassembled WGS sequence"/>
</dbReference>
<feature type="transmembrane region" description="Helical" evidence="1">
    <location>
        <begin position="48"/>
        <end position="81"/>
    </location>
</feature>
<accession>A0A392PJU5</accession>
<keyword evidence="1" id="KW-0812">Transmembrane</keyword>
<feature type="transmembrane region" description="Helical" evidence="1">
    <location>
        <begin position="93"/>
        <end position="114"/>
    </location>
</feature>